<proteinExistence type="predicted"/>
<protein>
    <submittedName>
        <fullName evidence="2">Uncharacterized protein</fullName>
    </submittedName>
</protein>
<reference evidence="2" key="1">
    <citation type="submission" date="2020-12" db="EMBL/GenBank/DDBJ databases">
        <authorList>
            <person name="Iha C."/>
        </authorList>
    </citation>
    <scope>NUCLEOTIDE SEQUENCE</scope>
</reference>
<keyword evidence="1" id="KW-0732">Signal</keyword>
<evidence type="ECO:0000256" key="1">
    <source>
        <dbReference type="SAM" id="SignalP"/>
    </source>
</evidence>
<keyword evidence="3" id="KW-1185">Reference proteome</keyword>
<comment type="caution">
    <text evidence="2">The sequence shown here is derived from an EMBL/GenBank/DDBJ whole genome shotgun (WGS) entry which is preliminary data.</text>
</comment>
<organism evidence="2 3">
    <name type="scientific">Ostreobium quekettii</name>
    <dbReference type="NCBI Taxonomy" id="121088"/>
    <lineage>
        <taxon>Eukaryota</taxon>
        <taxon>Viridiplantae</taxon>
        <taxon>Chlorophyta</taxon>
        <taxon>core chlorophytes</taxon>
        <taxon>Ulvophyceae</taxon>
        <taxon>TCBD clade</taxon>
        <taxon>Bryopsidales</taxon>
        <taxon>Ostreobineae</taxon>
        <taxon>Ostreobiaceae</taxon>
        <taxon>Ostreobium</taxon>
    </lineage>
</organism>
<name>A0A8S1JBF7_9CHLO</name>
<feature type="chain" id="PRO_5035934587" evidence="1">
    <location>
        <begin position="25"/>
        <end position="745"/>
    </location>
</feature>
<dbReference type="Proteomes" id="UP000708148">
    <property type="component" value="Unassembled WGS sequence"/>
</dbReference>
<dbReference type="EMBL" id="CAJHUC010002969">
    <property type="protein sequence ID" value="CAD7704887.1"/>
    <property type="molecule type" value="Genomic_DNA"/>
</dbReference>
<evidence type="ECO:0000313" key="2">
    <source>
        <dbReference type="EMBL" id="CAD7704887.1"/>
    </source>
</evidence>
<feature type="signal peptide" evidence="1">
    <location>
        <begin position="1"/>
        <end position="24"/>
    </location>
</feature>
<dbReference type="OrthoDB" id="4405280at2759"/>
<accession>A0A8S1JBF7</accession>
<gene>
    <name evidence="2" type="ORF">OSTQU699_LOCUS10242</name>
</gene>
<evidence type="ECO:0000313" key="3">
    <source>
        <dbReference type="Proteomes" id="UP000708148"/>
    </source>
</evidence>
<dbReference type="AlphaFoldDB" id="A0A8S1JBF7"/>
<sequence>MGPKVARVACAWLLAASLLCTVDARDGGFQGPDGQDEATQLNRKLLSQNGGELGCPCSHEGHVAGECPCHLDTTWLENDECPSCPVYACGECDPLKCDECKRCCDGTVLSDDRKTCSCPSCDITGCLECDAEDCSKCLVCSQGYGLTADRKCDWKVCKVDNCQRCDLLSRYKCVICDPPLVLASDGKSCECPECAIYGCAKCDPKKCDECLECAGNLEPSYDKSSCPKDGCECKIPHCFECEEDCETCRICEIDYELVEYNTKCKARVCEVKNCAECCPYGTNKCRKCQPPYILENYPEVPMSGVSMSPTDGPRDPCSGFLAADECVCDPAVCSVPHCAVCDLQNCTHVCGICDVGYKKRPDGSCEVETCYAPGCKDCCEDDYYQCSACLDGYSMAEADYGQCGQCTCDPCNAPYCKTCSPDNCGLCDECEEPYVPDDEGNCICDTSYAPIPHCSAYDRTDCSQCEICDKDYEWDGTQCVCARSEVEHCKDYLAENCKVCKVCYEPYVINEDGTECVCGPSVDHCVTYNEEDCTCNTCEYPLQPAGYPLGSVCGCGDCGYGCDACEPPDCKCTACKSPLVFNPTTSTCECDGCDVKGCEKCDPEDCAHKCKECEPPKELDELGNCRCPDCKIDNCAKCSDTECGTCEACSVFYKLNNSKTECNCAVEFITGCATPLDGPGECGCAPDGCVEPKSGGEKLVNYGGFCFFPDSAPGGLSFSSSLHIFRAETCIAKQNRLFSPWPICK</sequence>